<dbReference type="EMBL" id="WTVM01000013">
    <property type="protein sequence ID" value="NMG02045.1"/>
    <property type="molecule type" value="Genomic_DNA"/>
</dbReference>
<comment type="caution">
    <text evidence="6">The sequence shown here is derived from an EMBL/GenBank/DDBJ whole genome shotgun (WGS) entry which is preliminary data.</text>
</comment>
<dbReference type="Pfam" id="PF00355">
    <property type="entry name" value="Rieske"/>
    <property type="match status" value="1"/>
</dbReference>
<keyword evidence="3" id="KW-0408">Iron</keyword>
<feature type="domain" description="Rieske" evidence="5">
    <location>
        <begin position="6"/>
        <end position="113"/>
    </location>
</feature>
<reference evidence="6" key="1">
    <citation type="submission" date="2019-12" db="EMBL/GenBank/DDBJ databases">
        <title>Comparative genomics gives insights into the taxonomy of the Azoarcus-Aromatoleum group and reveals separate origins of nif in the plant-associated Azoarcus and non-plant-associated Aromatoleum sub-groups.</title>
        <authorList>
            <person name="Lafos M."/>
            <person name="Maluk M."/>
            <person name="Batista M."/>
            <person name="Junghare M."/>
            <person name="Carmona M."/>
            <person name="Faoro H."/>
            <person name="Cruz L.M."/>
            <person name="Battistoni F."/>
            <person name="De Souza E."/>
            <person name="Pedrosa F."/>
            <person name="Chen W.-M."/>
            <person name="Poole P.S."/>
            <person name="Dixon R.A."/>
            <person name="James E.K."/>
        </authorList>
    </citation>
    <scope>NUCLEOTIDE SEQUENCE</scope>
    <source>
        <strain evidence="6">NSC3</strain>
    </source>
</reference>
<dbReference type="SUPFAM" id="SSF50022">
    <property type="entry name" value="ISP domain"/>
    <property type="match status" value="1"/>
</dbReference>
<evidence type="ECO:0000259" key="5">
    <source>
        <dbReference type="PROSITE" id="PS51296"/>
    </source>
</evidence>
<evidence type="ECO:0000313" key="6">
    <source>
        <dbReference type="EMBL" id="NMG02045.1"/>
    </source>
</evidence>
<dbReference type="InterPro" id="IPR036922">
    <property type="entry name" value="Rieske_2Fe-2S_sf"/>
</dbReference>
<dbReference type="Gene3D" id="2.102.10.10">
    <property type="entry name" value="Rieske [2Fe-2S] iron-sulphur domain"/>
    <property type="match status" value="1"/>
</dbReference>
<organism evidence="6 7">
    <name type="scientific">Azoarcus taiwanensis</name>
    <dbReference type="NCBI Taxonomy" id="666964"/>
    <lineage>
        <taxon>Bacteria</taxon>
        <taxon>Pseudomonadati</taxon>
        <taxon>Pseudomonadota</taxon>
        <taxon>Betaproteobacteria</taxon>
        <taxon>Rhodocyclales</taxon>
        <taxon>Zoogloeaceae</taxon>
        <taxon>Azoarcus</taxon>
    </lineage>
</organism>
<evidence type="ECO:0000313" key="7">
    <source>
        <dbReference type="Proteomes" id="UP000599523"/>
    </source>
</evidence>
<evidence type="ECO:0000256" key="3">
    <source>
        <dbReference type="ARBA" id="ARBA00023004"/>
    </source>
</evidence>
<dbReference type="Proteomes" id="UP000599523">
    <property type="component" value="Unassembled WGS sequence"/>
</dbReference>
<dbReference type="GO" id="GO:0046872">
    <property type="term" value="F:metal ion binding"/>
    <property type="evidence" value="ECO:0007669"/>
    <property type="project" value="UniProtKB-KW"/>
</dbReference>
<dbReference type="AlphaFoldDB" id="A0A972F6R4"/>
<dbReference type="InterPro" id="IPR017941">
    <property type="entry name" value="Rieske_2Fe-2S"/>
</dbReference>
<keyword evidence="2" id="KW-0479">Metal-binding</keyword>
<name>A0A972F6R4_9RHOO</name>
<keyword evidence="1" id="KW-0001">2Fe-2S</keyword>
<keyword evidence="7" id="KW-1185">Reference proteome</keyword>
<dbReference type="CDD" id="cd03467">
    <property type="entry name" value="Rieske"/>
    <property type="match status" value="1"/>
</dbReference>
<dbReference type="PANTHER" id="PTHR40261">
    <property type="match status" value="1"/>
</dbReference>
<accession>A0A972F6R4</accession>
<proteinExistence type="predicted"/>
<gene>
    <name evidence="6" type="ORF">GPA21_03540</name>
</gene>
<sequence>MAESARLICGSAALADGGDGVRFELERERGAVVPAFVVRAGGVVRAFVNRCAHVPVELDWMPGRFLGVDRRLIICATHGALYDPATGRCVAGPCEGASLEALEVFERDGGVYLRLPLP</sequence>
<protein>
    <submittedName>
        <fullName evidence="6">Rieske 2Fe-2S domain-containing protein</fullName>
    </submittedName>
</protein>
<keyword evidence="4" id="KW-0411">Iron-sulfur</keyword>
<dbReference type="PROSITE" id="PS51296">
    <property type="entry name" value="RIESKE"/>
    <property type="match status" value="1"/>
</dbReference>
<evidence type="ECO:0000256" key="4">
    <source>
        <dbReference type="ARBA" id="ARBA00023014"/>
    </source>
</evidence>
<dbReference type="PANTHER" id="PTHR40261:SF1">
    <property type="entry name" value="RIESKE DOMAIN-CONTAINING PROTEIN"/>
    <property type="match status" value="1"/>
</dbReference>
<dbReference type="GO" id="GO:0051537">
    <property type="term" value="F:2 iron, 2 sulfur cluster binding"/>
    <property type="evidence" value="ECO:0007669"/>
    <property type="project" value="UniProtKB-KW"/>
</dbReference>
<evidence type="ECO:0000256" key="1">
    <source>
        <dbReference type="ARBA" id="ARBA00022714"/>
    </source>
</evidence>
<evidence type="ECO:0000256" key="2">
    <source>
        <dbReference type="ARBA" id="ARBA00022723"/>
    </source>
</evidence>
<dbReference type="RefSeq" id="WP_168986838.1">
    <property type="nucleotide sequence ID" value="NZ_WTVM01000013.1"/>
</dbReference>